<dbReference type="Pfam" id="PF07286">
    <property type="entry name" value="D-Glu_cyclase"/>
    <property type="match status" value="1"/>
</dbReference>
<accession>A0A7S1Y2T6</accession>
<dbReference type="Gene3D" id="3.40.1640.10">
    <property type="entry name" value="PSTPO5379-like"/>
    <property type="match status" value="1"/>
</dbReference>
<proteinExistence type="inferred from homology"/>
<dbReference type="InterPro" id="IPR009906">
    <property type="entry name" value="D-Glu_cyclase"/>
</dbReference>
<dbReference type="AlphaFoldDB" id="A0A7S1Y2T6"/>
<dbReference type="FunFam" id="3.30.2040.10:FF:000001">
    <property type="entry name" value="D-glutamate cyclase, mitochondrial"/>
    <property type="match status" value="1"/>
</dbReference>
<organism evidence="3">
    <name type="scientific">Grammatophora oceanica</name>
    <dbReference type="NCBI Taxonomy" id="210454"/>
    <lineage>
        <taxon>Eukaryota</taxon>
        <taxon>Sar</taxon>
        <taxon>Stramenopiles</taxon>
        <taxon>Ochrophyta</taxon>
        <taxon>Bacillariophyta</taxon>
        <taxon>Fragilariophyceae</taxon>
        <taxon>Fragilariophycidae</taxon>
        <taxon>Rhabdonematales</taxon>
        <taxon>Grammatophoraceae</taxon>
        <taxon>Grammatophora</taxon>
    </lineage>
</organism>
<dbReference type="EMBL" id="HBGK01013616">
    <property type="protein sequence ID" value="CAD9278140.1"/>
    <property type="molecule type" value="Transcribed_RNA"/>
</dbReference>
<dbReference type="InterPro" id="IPR038021">
    <property type="entry name" value="Putative_hydro-lyase"/>
</dbReference>
<dbReference type="NCBIfam" id="NF003969">
    <property type="entry name" value="PRK05463.1"/>
    <property type="match status" value="1"/>
</dbReference>
<dbReference type="GO" id="GO:0047820">
    <property type="term" value="F:D-glutamate cyclase activity"/>
    <property type="evidence" value="ECO:0007669"/>
    <property type="project" value="TreeGrafter"/>
</dbReference>
<keyword evidence="2" id="KW-0456">Lyase</keyword>
<evidence type="ECO:0000256" key="1">
    <source>
        <dbReference type="ARBA" id="ARBA00007896"/>
    </source>
</evidence>
<evidence type="ECO:0008006" key="4">
    <source>
        <dbReference type="Google" id="ProtNLM"/>
    </source>
</evidence>
<dbReference type="GO" id="GO:0006536">
    <property type="term" value="P:glutamate metabolic process"/>
    <property type="evidence" value="ECO:0007669"/>
    <property type="project" value="TreeGrafter"/>
</dbReference>
<dbReference type="Gene3D" id="3.30.2040.10">
    <property type="entry name" value="PSTPO5379-like domain"/>
    <property type="match status" value="1"/>
</dbReference>
<reference evidence="3" key="1">
    <citation type="submission" date="2021-01" db="EMBL/GenBank/DDBJ databases">
        <authorList>
            <person name="Corre E."/>
            <person name="Pelletier E."/>
            <person name="Niang G."/>
            <person name="Scheremetjew M."/>
            <person name="Finn R."/>
            <person name="Kale V."/>
            <person name="Holt S."/>
            <person name="Cochrane G."/>
            <person name="Meng A."/>
            <person name="Brown T."/>
            <person name="Cohen L."/>
        </authorList>
    </citation>
    <scope>NUCLEOTIDE SEQUENCE</scope>
    <source>
        <strain evidence="3">CCMP 410</strain>
    </source>
</reference>
<dbReference type="PANTHER" id="PTHR32022:SF10">
    <property type="entry name" value="D-GLUTAMATE CYCLASE, MITOCHONDRIAL"/>
    <property type="match status" value="1"/>
</dbReference>
<evidence type="ECO:0000313" key="3">
    <source>
        <dbReference type="EMBL" id="CAD9278140.1"/>
    </source>
</evidence>
<protein>
    <recommendedName>
        <fullName evidence="4">Hydro-lyase</fullName>
    </recommendedName>
</protein>
<name>A0A7S1Y2T6_9STRA</name>
<gene>
    <name evidence="3" type="ORF">GOCE00092_LOCUS7049</name>
</gene>
<evidence type="ECO:0000256" key="2">
    <source>
        <dbReference type="ARBA" id="ARBA00023239"/>
    </source>
</evidence>
<comment type="similarity">
    <text evidence="1">Belongs to the D-glutamate cyclase family.</text>
</comment>
<sequence length="363" mass="39311">MASPQDDSFTGENSAQELRMNVLRAALPACQPQEASPANTFTAAELEELRQALPHLHEKLGDAVVQLTQDNNKVDITTWKTTGENDEEEEAVSADWHDAPRITSDLVTQSFRQQVRLGMFTGATNGVCPGFLQCNMVVLPQGPLAFDFLLFCQRNKKACPLIEVCSGADAPFPTGVAKGADLRTDVPKYAIYRDGKLEKEVTDVTEYWPEDAVSFLIGCSFSYDGALLEADIPLRSAEQGKNVPMYRTNLKCRPAGSLTGNMVVSMKPISGMSIAKEVEITNSYPHAHGGPVCVGGDGRSIGIKDLSKPEWGDAVDLQPGEIPVFHACGVTPQAVLMDSKVDFAITHSAGHMFVTDLPSDYAF</sequence>
<dbReference type="PANTHER" id="PTHR32022">
    <property type="entry name" value="D-GLUTAMATE CYCLASE, MITOCHONDRIAL"/>
    <property type="match status" value="1"/>
</dbReference>
<dbReference type="SUPFAM" id="SSF160920">
    <property type="entry name" value="PSTPO5379-like"/>
    <property type="match status" value="1"/>
</dbReference>